<dbReference type="InterPro" id="IPR016849">
    <property type="entry name" value="Rtt109"/>
</dbReference>
<evidence type="ECO:0000256" key="1">
    <source>
        <dbReference type="ARBA" id="ARBA00004123"/>
    </source>
</evidence>
<evidence type="ECO:0000256" key="3">
    <source>
        <dbReference type="ARBA" id="ARBA00022679"/>
    </source>
</evidence>
<keyword evidence="8" id="KW-0539">Nucleus</keyword>
<dbReference type="PROSITE" id="PS51728">
    <property type="entry name" value="RTT109_HAT"/>
    <property type="match status" value="1"/>
</dbReference>
<evidence type="ECO:0000256" key="7">
    <source>
        <dbReference type="ARBA" id="ARBA00023163"/>
    </source>
</evidence>
<dbReference type="PANTHER" id="PTHR31571:SF2">
    <property type="entry name" value="HISTONE ACETYLTRANSFERASE RTT109"/>
    <property type="match status" value="1"/>
</dbReference>
<dbReference type="InterPro" id="IPR013178">
    <property type="entry name" value="Histone_AcTrfase_Rtt109/CBP"/>
</dbReference>
<evidence type="ECO:0000313" key="12">
    <source>
        <dbReference type="Proteomes" id="UP000077315"/>
    </source>
</evidence>
<dbReference type="Proteomes" id="UP000077315">
    <property type="component" value="Unassembled WGS sequence"/>
</dbReference>
<evidence type="ECO:0000256" key="9">
    <source>
        <dbReference type="ARBA" id="ARBA00048940"/>
    </source>
</evidence>
<proteinExistence type="predicted"/>
<keyword evidence="3" id="KW-0808">Transferase</keyword>
<dbReference type="AlphaFoldDB" id="A0A162T307"/>
<dbReference type="GO" id="GO:0006355">
    <property type="term" value="P:regulation of DNA-templated transcription"/>
    <property type="evidence" value="ECO:0007669"/>
    <property type="project" value="InterPro"/>
</dbReference>
<comment type="subcellular location">
    <subcellularLocation>
        <location evidence="1">Nucleus</location>
    </subcellularLocation>
</comment>
<dbReference type="GO" id="GO:0005634">
    <property type="term" value="C:nucleus"/>
    <property type="evidence" value="ECO:0007669"/>
    <property type="project" value="UniProtKB-SubCell"/>
</dbReference>
<dbReference type="GeneID" id="29004463"/>
<reference evidence="12" key="1">
    <citation type="submission" date="2015-06" db="EMBL/GenBank/DDBJ databases">
        <title>Expansion of signal transduction pathways in fungi by whole-genome duplication.</title>
        <authorList>
            <consortium name="DOE Joint Genome Institute"/>
            <person name="Corrochano L.M."/>
            <person name="Kuo A."/>
            <person name="Marcet-Houben M."/>
            <person name="Polaino S."/>
            <person name="Salamov A."/>
            <person name="Villalobos J.M."/>
            <person name="Alvarez M.I."/>
            <person name="Avalos J."/>
            <person name="Benito E.P."/>
            <person name="Benoit I."/>
            <person name="Burger G."/>
            <person name="Camino L.P."/>
            <person name="Canovas D."/>
            <person name="Cerda-Olmedo E."/>
            <person name="Cheng J.-F."/>
            <person name="Dominguez A."/>
            <person name="Elias M."/>
            <person name="Eslava A.P."/>
            <person name="Glaser F."/>
            <person name="Grimwood J."/>
            <person name="Gutierrez G."/>
            <person name="Heitman J."/>
            <person name="Henrissat B."/>
            <person name="Iturriaga E.A."/>
            <person name="Lang B.F."/>
            <person name="Lavin J.L."/>
            <person name="Lee S."/>
            <person name="Li W."/>
            <person name="Lindquist E."/>
            <person name="Lopez-Garcia S."/>
            <person name="Luque E.M."/>
            <person name="Marcos A.T."/>
            <person name="Martin J."/>
            <person name="McCluskey K."/>
            <person name="Medina H.R."/>
            <person name="Miralles-Duran A."/>
            <person name="Miyazaki A."/>
            <person name="Munoz-Torres E."/>
            <person name="Oguiza J.A."/>
            <person name="Ohm R."/>
            <person name="Olmedo M."/>
            <person name="Orejas M."/>
            <person name="Ortiz-Castellanos L."/>
            <person name="Pisabarro A.G."/>
            <person name="Rodriguez-Romero J."/>
            <person name="Ruiz-Herrera J."/>
            <person name="Ruiz-Vazquez R."/>
            <person name="Sanz C."/>
            <person name="Schackwitz W."/>
            <person name="Schmutz J."/>
            <person name="Shahriari M."/>
            <person name="Shelest E."/>
            <person name="Silva-Franco F."/>
            <person name="Soanes D."/>
            <person name="Syed K."/>
            <person name="Tagua V.G."/>
            <person name="Talbot N.J."/>
            <person name="Thon M."/>
            <person name="De vries R.P."/>
            <person name="Wiebenga A."/>
            <person name="Yadav J.S."/>
            <person name="Braun E.L."/>
            <person name="Baker S."/>
            <person name="Garre V."/>
            <person name="Horwitz B."/>
            <person name="Torres-Martinez S."/>
            <person name="Idnurm A."/>
            <person name="Herrera-Estrella A."/>
            <person name="Gabaldon T."/>
            <person name="Grigoriev I.V."/>
        </authorList>
    </citation>
    <scope>NUCLEOTIDE SEQUENCE [LARGE SCALE GENOMIC DNA]</scope>
    <source>
        <strain evidence="12">NRRL 1555(-)</strain>
    </source>
</reference>
<evidence type="ECO:0000256" key="6">
    <source>
        <dbReference type="ARBA" id="ARBA00023015"/>
    </source>
</evidence>
<dbReference type="Pfam" id="PF08214">
    <property type="entry name" value="HAT_KAT11"/>
    <property type="match status" value="1"/>
</dbReference>
<feature type="compositionally biased region" description="Polar residues" evidence="10">
    <location>
        <begin position="360"/>
        <end position="400"/>
    </location>
</feature>
<dbReference type="EMBL" id="KV441027">
    <property type="protein sequence ID" value="OAD65872.1"/>
    <property type="molecule type" value="Genomic_DNA"/>
</dbReference>
<keyword evidence="4" id="KW-0227">DNA damage</keyword>
<organism evidence="11 12">
    <name type="scientific">Phycomyces blakesleeanus (strain ATCC 8743b / DSM 1359 / FGSC 10004 / NBRC 33097 / NRRL 1555)</name>
    <dbReference type="NCBI Taxonomy" id="763407"/>
    <lineage>
        <taxon>Eukaryota</taxon>
        <taxon>Fungi</taxon>
        <taxon>Fungi incertae sedis</taxon>
        <taxon>Mucoromycota</taxon>
        <taxon>Mucoromycotina</taxon>
        <taxon>Mucoromycetes</taxon>
        <taxon>Mucorales</taxon>
        <taxon>Phycomycetaceae</taxon>
        <taxon>Phycomyces</taxon>
    </lineage>
</organism>
<dbReference type="GO" id="GO:0006974">
    <property type="term" value="P:DNA damage response"/>
    <property type="evidence" value="ECO:0007669"/>
    <property type="project" value="UniProtKB-KW"/>
</dbReference>
<dbReference type="EC" id="2.3.1.48" evidence="2"/>
<accession>A0A162T307</accession>
<evidence type="ECO:0000256" key="4">
    <source>
        <dbReference type="ARBA" id="ARBA00022763"/>
    </source>
</evidence>
<evidence type="ECO:0000256" key="8">
    <source>
        <dbReference type="ARBA" id="ARBA00023242"/>
    </source>
</evidence>
<dbReference type="PANTHER" id="PTHR31571">
    <property type="entry name" value="ALTERED INHERITANCE OF MITOCHONDRIA PROTEIN 6"/>
    <property type="match status" value="1"/>
</dbReference>
<dbReference type="InParanoid" id="A0A162T307"/>
<dbReference type="STRING" id="763407.A0A162T307"/>
<protein>
    <recommendedName>
        <fullName evidence="2">histone acetyltransferase</fullName>
        <ecNumber evidence="2">2.3.1.48</ecNumber>
    </recommendedName>
</protein>
<gene>
    <name evidence="11" type="ORF">PHYBLDRAFT_80121</name>
</gene>
<evidence type="ECO:0000256" key="10">
    <source>
        <dbReference type="SAM" id="MobiDB-lite"/>
    </source>
</evidence>
<sequence length="479" mass="53837">MTPFYKELKRLLEPLEKGSLLEIHDIPTIPIPCKKLTVNSKGDFKQTRRLILITTQSLGCPKAIVCGMETIEYREYHPEGRIESSIYISKVDTTGYPSIKNITAIMIQAYLISLGPCKVYVFACAQPQYLFRDSANYCEKKTKTLGDRALIGWWRNILSHPTLWNINTQNISENDSTLSSIKKTKGWWSIPGVDDERQAVHATGNRLKNIPGVVWKYGYPYDPKANIKDVIPLFEDDTKARLSAALCESKGGRDSEDTINVEGFWEILGHTEECGAGRLTAFLVLDLTNRTKPKDNTTEKMIMRKSFTRIWNTMMDLFFDTKENIEKSTKKLEATILEYRPAVEPYKIHTLGDPVDKRASSSVDKNNTEVRTLSSNLIKKKAGSTSPANGLESSSIKTSSAENTPVVNVLGNSLIKRKTPVSVPAVNVLRSSLIKRKTTENTPKVNTLEANSIKRKTTGDIPMSTVLENNLQKRLKTEE</sequence>
<keyword evidence="7" id="KW-0804">Transcription</keyword>
<keyword evidence="5" id="KW-0007">Acetylation</keyword>
<dbReference type="InterPro" id="IPR051236">
    <property type="entry name" value="HAT_RTT109-like"/>
</dbReference>
<evidence type="ECO:0000256" key="2">
    <source>
        <dbReference type="ARBA" id="ARBA00013184"/>
    </source>
</evidence>
<dbReference type="RefSeq" id="XP_018283912.1">
    <property type="nucleotide sequence ID" value="XM_018443558.1"/>
</dbReference>
<feature type="region of interest" description="Disordered" evidence="10">
    <location>
        <begin position="354"/>
        <end position="400"/>
    </location>
</feature>
<evidence type="ECO:0000313" key="11">
    <source>
        <dbReference type="EMBL" id="OAD65872.1"/>
    </source>
</evidence>
<keyword evidence="12" id="KW-1185">Reference proteome</keyword>
<dbReference type="GO" id="GO:0032931">
    <property type="term" value="F:histone H3K56 acetyltransferase activity"/>
    <property type="evidence" value="ECO:0007669"/>
    <property type="project" value="TreeGrafter"/>
</dbReference>
<dbReference type="OrthoDB" id="3361892at2759"/>
<evidence type="ECO:0000256" key="5">
    <source>
        <dbReference type="ARBA" id="ARBA00022990"/>
    </source>
</evidence>
<dbReference type="VEuPathDB" id="FungiDB:PHYBLDRAFT_80121"/>
<dbReference type="SMART" id="SM01250">
    <property type="entry name" value="KAT11"/>
    <property type="match status" value="1"/>
</dbReference>
<comment type="catalytic activity">
    <reaction evidence="9">
        <text>L-lysyl-[histone] + acetyl-CoA = N(6)-acetyl-L-lysyl-[histone] + CoA + H(+)</text>
        <dbReference type="Rhea" id="RHEA:21992"/>
        <dbReference type="Rhea" id="RHEA-COMP:9845"/>
        <dbReference type="Rhea" id="RHEA-COMP:11338"/>
        <dbReference type="ChEBI" id="CHEBI:15378"/>
        <dbReference type="ChEBI" id="CHEBI:29969"/>
        <dbReference type="ChEBI" id="CHEBI:57287"/>
        <dbReference type="ChEBI" id="CHEBI:57288"/>
        <dbReference type="ChEBI" id="CHEBI:61930"/>
        <dbReference type="EC" id="2.3.1.48"/>
    </reaction>
    <physiologicalReaction direction="left-to-right" evidence="9">
        <dbReference type="Rhea" id="RHEA:21993"/>
    </physiologicalReaction>
</comment>
<keyword evidence="6" id="KW-0805">Transcription regulation</keyword>
<name>A0A162T307_PHYB8</name>
<dbReference type="FunCoup" id="A0A162T307">
    <property type="interactions" value="172"/>
</dbReference>